<keyword evidence="2 4" id="KW-0067">ATP-binding</keyword>
<evidence type="ECO:0000259" key="3">
    <source>
        <dbReference type="PROSITE" id="PS50893"/>
    </source>
</evidence>
<name>A0A537JZ28_9BACT</name>
<dbReference type="SUPFAM" id="SSF52540">
    <property type="entry name" value="P-loop containing nucleoside triphosphate hydrolases"/>
    <property type="match status" value="2"/>
</dbReference>
<dbReference type="CDD" id="cd03216">
    <property type="entry name" value="ABC_Carb_Monos_I"/>
    <property type="match status" value="1"/>
</dbReference>
<dbReference type="Proteomes" id="UP000318509">
    <property type="component" value="Unassembled WGS sequence"/>
</dbReference>
<dbReference type="InterPro" id="IPR027417">
    <property type="entry name" value="P-loop_NTPase"/>
</dbReference>
<evidence type="ECO:0000256" key="1">
    <source>
        <dbReference type="ARBA" id="ARBA00022741"/>
    </source>
</evidence>
<evidence type="ECO:0000313" key="4">
    <source>
        <dbReference type="EMBL" id="TMI88789.1"/>
    </source>
</evidence>
<organism evidence="4 5">
    <name type="scientific">Candidatus Segetimicrobium genomatis</name>
    <dbReference type="NCBI Taxonomy" id="2569760"/>
    <lineage>
        <taxon>Bacteria</taxon>
        <taxon>Bacillati</taxon>
        <taxon>Candidatus Sysuimicrobiota</taxon>
        <taxon>Candidatus Sysuimicrobiia</taxon>
        <taxon>Candidatus Sysuimicrobiales</taxon>
        <taxon>Candidatus Segetimicrobiaceae</taxon>
        <taxon>Candidatus Segetimicrobium</taxon>
    </lineage>
</organism>
<keyword evidence="1" id="KW-0547">Nucleotide-binding</keyword>
<dbReference type="Pfam" id="PF00005">
    <property type="entry name" value="ABC_tran"/>
    <property type="match status" value="2"/>
</dbReference>
<feature type="domain" description="ABC transporter" evidence="3">
    <location>
        <begin position="6"/>
        <end position="237"/>
    </location>
</feature>
<dbReference type="AlphaFoldDB" id="A0A537JZ28"/>
<proteinExistence type="predicted"/>
<dbReference type="GO" id="GO:0005524">
    <property type="term" value="F:ATP binding"/>
    <property type="evidence" value="ECO:0007669"/>
    <property type="project" value="UniProtKB-KW"/>
</dbReference>
<dbReference type="GO" id="GO:0016887">
    <property type="term" value="F:ATP hydrolysis activity"/>
    <property type="evidence" value="ECO:0007669"/>
    <property type="project" value="InterPro"/>
</dbReference>
<accession>A0A537JZ28</accession>
<dbReference type="InterPro" id="IPR017871">
    <property type="entry name" value="ABC_transporter-like_CS"/>
</dbReference>
<reference evidence="4 5" key="1">
    <citation type="journal article" date="2019" name="Nat. Microbiol.">
        <title>Mediterranean grassland soil C-N compound turnover is dependent on rainfall and depth, and is mediated by genomically divergent microorganisms.</title>
        <authorList>
            <person name="Diamond S."/>
            <person name="Andeer P.F."/>
            <person name="Li Z."/>
            <person name="Crits-Christoph A."/>
            <person name="Burstein D."/>
            <person name="Anantharaman K."/>
            <person name="Lane K.R."/>
            <person name="Thomas B.C."/>
            <person name="Pan C."/>
            <person name="Northen T.R."/>
            <person name="Banfield J.F."/>
        </authorList>
    </citation>
    <scope>NUCLEOTIDE SEQUENCE [LARGE SCALE GENOMIC DNA]</scope>
    <source>
        <strain evidence="4">NP_3</strain>
    </source>
</reference>
<dbReference type="EMBL" id="VBAK01000135">
    <property type="protein sequence ID" value="TMI88789.1"/>
    <property type="molecule type" value="Genomic_DNA"/>
</dbReference>
<feature type="domain" description="ABC transporter" evidence="3">
    <location>
        <begin position="254"/>
        <end position="498"/>
    </location>
</feature>
<evidence type="ECO:0000256" key="2">
    <source>
        <dbReference type="ARBA" id="ARBA00022840"/>
    </source>
</evidence>
<protein>
    <submittedName>
        <fullName evidence="4">ABC transporter ATP-binding protein</fullName>
    </submittedName>
</protein>
<dbReference type="PROSITE" id="PS00211">
    <property type="entry name" value="ABC_TRANSPORTER_1"/>
    <property type="match status" value="2"/>
</dbReference>
<dbReference type="Gene3D" id="3.40.50.300">
    <property type="entry name" value="P-loop containing nucleotide triphosphate hydrolases"/>
    <property type="match status" value="2"/>
</dbReference>
<dbReference type="InterPro" id="IPR003593">
    <property type="entry name" value="AAA+_ATPase"/>
</dbReference>
<dbReference type="PROSITE" id="PS50893">
    <property type="entry name" value="ABC_TRANSPORTER_2"/>
    <property type="match status" value="2"/>
</dbReference>
<dbReference type="CDD" id="cd03215">
    <property type="entry name" value="ABC_Carb_Monos_II"/>
    <property type="match status" value="1"/>
</dbReference>
<dbReference type="SMART" id="SM00382">
    <property type="entry name" value="AAA"/>
    <property type="match status" value="1"/>
</dbReference>
<dbReference type="InterPro" id="IPR050107">
    <property type="entry name" value="ABC_carbohydrate_import_ATPase"/>
</dbReference>
<dbReference type="PANTHER" id="PTHR43790">
    <property type="entry name" value="CARBOHYDRATE TRANSPORT ATP-BINDING PROTEIN MG119-RELATED"/>
    <property type="match status" value="1"/>
</dbReference>
<evidence type="ECO:0000313" key="5">
    <source>
        <dbReference type="Proteomes" id="UP000318509"/>
    </source>
</evidence>
<dbReference type="InterPro" id="IPR003439">
    <property type="entry name" value="ABC_transporter-like_ATP-bd"/>
</dbReference>
<gene>
    <name evidence="4" type="ORF">E6H00_11600</name>
</gene>
<dbReference type="PANTHER" id="PTHR43790:SF4">
    <property type="entry name" value="GUANOSINE IMPORT ATP-BINDING PROTEIN NUPO"/>
    <property type="match status" value="1"/>
</dbReference>
<sequence>MEDAAVLMRGIHKQFMAVLANHGVDFEARAGEIHGLLGENGAGKTTLMRILSGFYQPDAGNIYLRGRLVRIATPRQAKALGVGMVHQHFRLVERFTVLENLLLGQRAGRGTATLRREIDALEGRFGLSVDPKARVWALSVGERQRVEILKVLYQGADLLILDEPTAVLTPQETEHLFTIVKRMAAEGKAVIFITHKLEEARRLCDRITVLRRGRVAGVLASDTATIPDLARLMVGRTFAPHLARSPVPLGQVELELQGISALDPSGRPALEDVHLQVRGGEILGVAGVAGNGQVALAEVVAGMRIPTSGRLCIGGVDRTGQDAAAIHRAGVAFVPEDRLGTGLCPGLGVAENLIMRDFNRAPFARNGLLQFRAIVESARQKVSDFDIRTPDVGGPVFRLSGGNMQKVVIARELSGSPRVIIASQPTRGLDVAATDAVYRILLAARHRGCGVLLISEDLDEVLSLSDRVAVMYRGRIAGIVTPNSVSREVVGQLMAGVPA</sequence>
<comment type="caution">
    <text evidence="4">The sequence shown here is derived from an EMBL/GenBank/DDBJ whole genome shotgun (WGS) entry which is preliminary data.</text>
</comment>